<protein>
    <recommendedName>
        <fullName evidence="6">U3 small nucleolar RNA-associated protein 8</fullName>
    </recommendedName>
</protein>
<name>A0A4T0WZM8_9ASCO</name>
<evidence type="ECO:0008006" key="6">
    <source>
        <dbReference type="Google" id="ProtNLM"/>
    </source>
</evidence>
<evidence type="ECO:0000256" key="1">
    <source>
        <dbReference type="SAM" id="MobiDB-lite"/>
    </source>
</evidence>
<keyword evidence="5" id="KW-1185">Reference proteome</keyword>
<dbReference type="EMBL" id="SELW01000507">
    <property type="protein sequence ID" value="TID24569.1"/>
    <property type="molecule type" value="Genomic_DNA"/>
</dbReference>
<feature type="domain" description="Utp8 C-terminal" evidence="3">
    <location>
        <begin position="467"/>
        <end position="800"/>
    </location>
</feature>
<dbReference type="Pfam" id="PF10395">
    <property type="entry name" value="Utp8_b_propeller"/>
    <property type="match status" value="1"/>
</dbReference>
<dbReference type="STRING" id="52247.A0A4T0WZM8"/>
<evidence type="ECO:0000259" key="3">
    <source>
        <dbReference type="Pfam" id="PF22542"/>
    </source>
</evidence>
<comment type="caution">
    <text evidence="4">The sequence shown here is derived from an EMBL/GenBank/DDBJ whole genome shotgun (WGS) entry which is preliminary data.</text>
</comment>
<organism evidence="4 5">
    <name type="scientific">Pichia inconspicua</name>
    <dbReference type="NCBI Taxonomy" id="52247"/>
    <lineage>
        <taxon>Eukaryota</taxon>
        <taxon>Fungi</taxon>
        <taxon>Dikarya</taxon>
        <taxon>Ascomycota</taxon>
        <taxon>Saccharomycotina</taxon>
        <taxon>Pichiomycetes</taxon>
        <taxon>Pichiales</taxon>
        <taxon>Pichiaceae</taxon>
        <taxon>Pichia</taxon>
    </lineage>
</organism>
<evidence type="ECO:0000313" key="4">
    <source>
        <dbReference type="EMBL" id="TID24569.1"/>
    </source>
</evidence>
<feature type="compositionally biased region" description="Basic residues" evidence="1">
    <location>
        <begin position="738"/>
        <end position="752"/>
    </location>
</feature>
<evidence type="ECO:0000313" key="5">
    <source>
        <dbReference type="Proteomes" id="UP000307173"/>
    </source>
</evidence>
<dbReference type="Pfam" id="PF22542">
    <property type="entry name" value="Utp8_C"/>
    <property type="match status" value="1"/>
</dbReference>
<reference evidence="4 5" key="1">
    <citation type="journal article" date="2019" name="Front. Genet.">
        <title>Whole-Genome Sequencing of the Opportunistic Yeast Pathogen Candida inconspicua Uncovers Its Hybrid Origin.</title>
        <authorList>
            <person name="Mixao V."/>
            <person name="Hansen A.P."/>
            <person name="Saus E."/>
            <person name="Boekhout T."/>
            <person name="Lass-Florl C."/>
            <person name="Gabaldon T."/>
        </authorList>
    </citation>
    <scope>NUCLEOTIDE SEQUENCE [LARGE SCALE GENOMIC DNA]</scope>
    <source>
        <strain evidence="4 5">CBS 180</strain>
    </source>
</reference>
<dbReference type="SUPFAM" id="SSF82171">
    <property type="entry name" value="DPP6 N-terminal domain-like"/>
    <property type="match status" value="1"/>
</dbReference>
<dbReference type="OrthoDB" id="4055624at2759"/>
<evidence type="ECO:0000259" key="2">
    <source>
        <dbReference type="Pfam" id="PF10395"/>
    </source>
</evidence>
<sequence length="800" mass="90360">MSSTIYDPFVVTNLPRLSPKVDISTLCLTSQITDSNASSFDISISGSYLATFVTRPSPKMIWSYALSPETFVTAMDSYDFEGSHNSSNVEKKIFALGISERKVNKLKFVSYGLEDLDNSIAEDENQSSSISVVNEEDKTVEAENIKQVKDKVITTDYPIKGLEFSNDSKYVYALFDNGSMEVFQFTTDDEPAKPILSFDSDSPSNKTNDIIYHQFIKPEQLKINSRVDKIDYILLTAETTKNVKSLIVRLFAISAKEVVEISSSTIDVNDISKTQLTYDISGKLVALENNNGNLTLRTFEVPFLKNEHAIKIGGVFKHEPKDAPSSIICAATNRVLVTKGSTVALIDIQYESLLSSLDLYSRSKNSKTDNVKPARNATLIAVPNVAGNTLKSKKTFALLILKNTKENFSQIQHVSIDVGLGKLRDALISIPNEEEDINEEKFVSFPSYFTQNDISGDDTYLSKEVENLNSKMSMKHQELNKVYQQLSDLKEKGKLLSLEQHLIAYLKNRDFTDVFDNDDFKVYEYEKDRFVDPKFFEMVTLLLFNYNSRLDSISLDEYTEDEVPERGLTYVLTHPLFPTQYAHGLLKVLQNFPRLQRQCIVTCVNIPCGDLVLELSVTENDEIFKDIINRLTEEFSHEEITSATVKIMKQKSNKHNDFIFDLDKIINKIIKLNFGYEVLNSFIDSNGLVLSLHYANDANQLNKLIMQTQSKVDTLIEDTQLTLVNQLLLNVEKSKTSGSRKSKSGKKKKNKNKKSEIVDPQELEVGISKLDMILKIGDGENNKRNTTTSLSSYTVDRLVI</sequence>
<dbReference type="AlphaFoldDB" id="A0A4T0WZM8"/>
<accession>A0A4T0WZM8</accession>
<proteinExistence type="predicted"/>
<dbReference type="InterPro" id="IPR018843">
    <property type="entry name" value="Utp8_b-prop"/>
</dbReference>
<dbReference type="InterPro" id="IPR053881">
    <property type="entry name" value="Utp8_C"/>
</dbReference>
<feature type="domain" description="Utp8 beta-propeller" evidence="2">
    <location>
        <begin position="5"/>
        <end position="427"/>
    </location>
</feature>
<gene>
    <name evidence="4" type="ORF">CANINC_003041</name>
</gene>
<feature type="region of interest" description="Disordered" evidence="1">
    <location>
        <begin position="735"/>
        <end position="756"/>
    </location>
</feature>
<dbReference type="Proteomes" id="UP000307173">
    <property type="component" value="Unassembled WGS sequence"/>
</dbReference>